<gene>
    <name evidence="1" type="primary">AlNc14C870G12590</name>
    <name evidence="1" type="ORF">ALNC14_140930</name>
</gene>
<protein>
    <submittedName>
        <fullName evidence="1">AlNc14C870G12590 protein</fullName>
    </submittedName>
</protein>
<proteinExistence type="predicted"/>
<reference evidence="1" key="1">
    <citation type="journal article" date="2011" name="PLoS Biol.">
        <title>Gene gain and loss during evolution of obligate parasitism in the white rust pathogen of Arabidopsis thaliana.</title>
        <authorList>
            <person name="Kemen E."/>
            <person name="Gardiner A."/>
            <person name="Schultz-Larsen T."/>
            <person name="Kemen A.C."/>
            <person name="Balmuth A.L."/>
            <person name="Robert-Seilaniantz A."/>
            <person name="Bailey K."/>
            <person name="Holub E."/>
            <person name="Studholme D.J."/>
            <person name="Maclean D."/>
            <person name="Jones J.D."/>
        </authorList>
    </citation>
    <scope>NUCLEOTIDE SEQUENCE</scope>
</reference>
<reference evidence="1" key="2">
    <citation type="submission" date="2011-02" db="EMBL/GenBank/DDBJ databases">
        <authorList>
            <person name="MacLean D."/>
        </authorList>
    </citation>
    <scope>NUCLEOTIDE SEQUENCE</scope>
</reference>
<sequence>MVCTHMMDTDCTVSKEAAVRMGSAASIQSLLGKKCVASFRTAGLFLLSLPSMTRCLNLL</sequence>
<dbReference type="HOGENOM" id="CLU_2965673_0_0_1"/>
<accession>F0X273</accession>
<evidence type="ECO:0000313" key="1">
    <source>
        <dbReference type="EMBL" id="CCA27949.1"/>
    </source>
</evidence>
<organism evidence="1">
    <name type="scientific">Albugo laibachii Nc14</name>
    <dbReference type="NCBI Taxonomy" id="890382"/>
    <lineage>
        <taxon>Eukaryota</taxon>
        <taxon>Sar</taxon>
        <taxon>Stramenopiles</taxon>
        <taxon>Oomycota</taxon>
        <taxon>Peronosporomycetes</taxon>
        <taxon>Albuginales</taxon>
        <taxon>Albuginaceae</taxon>
        <taxon>Albugo</taxon>
    </lineage>
</organism>
<dbReference type="AlphaFoldDB" id="F0X273"/>
<name>F0X273_9STRA</name>
<dbReference type="EMBL" id="FR824762">
    <property type="protein sequence ID" value="CCA27949.1"/>
    <property type="molecule type" value="Genomic_DNA"/>
</dbReference>